<reference evidence="2 3" key="1">
    <citation type="submission" date="2018-06" db="EMBL/GenBank/DDBJ databases">
        <title>Comparative genomics of Brasilonema spp. strains.</title>
        <authorList>
            <person name="Alvarenga D.O."/>
            <person name="Fiore M.F."/>
            <person name="Varani A.M."/>
        </authorList>
    </citation>
    <scope>NUCLEOTIDE SEQUENCE [LARGE SCALE GENOMIC DNA]</scope>
    <source>
        <strain evidence="2 3">SPC951</strain>
    </source>
</reference>
<dbReference type="EMBL" id="QMEB01000312">
    <property type="protein sequence ID" value="NMG22768.1"/>
    <property type="molecule type" value="Genomic_DNA"/>
</dbReference>
<evidence type="ECO:0000313" key="2">
    <source>
        <dbReference type="EMBL" id="NMG22768.1"/>
    </source>
</evidence>
<keyword evidence="3" id="KW-1185">Reference proteome</keyword>
<evidence type="ECO:0000256" key="1">
    <source>
        <dbReference type="SAM" id="SignalP"/>
    </source>
</evidence>
<name>A0ABX1PE51_9CYAN</name>
<dbReference type="Proteomes" id="UP000718564">
    <property type="component" value="Unassembled WGS sequence"/>
</dbReference>
<sequence>MVCKPWLFTSLLLLTLSNLAAQAQASCPAGNPRSTEYIRRNPPNRCEGIQREPISGNTLRLISIAIRNIPSYGETLLMQIPQINGGNNPQVKLQSLEKYYQLDNPSLSPNGSGYSFSWDTYVLKKENILPDTLRALAYFNLGSESVHIPVILGNTSGKYEFVFFTPSRAKFSTFEILRDGKRVYSSPLNNARSGEIVFNWDGRNASAGRYELHIIANIEPIRQPPQRIERRFVFEHNPNWLK</sequence>
<accession>A0ABX1PE51</accession>
<protein>
    <recommendedName>
        <fullName evidence="4">FlgD Ig-like domain-containing protein</fullName>
    </recommendedName>
</protein>
<proteinExistence type="predicted"/>
<organism evidence="2 3">
    <name type="scientific">Brasilonema bromeliae SPC951</name>
    <dbReference type="NCBI Taxonomy" id="385972"/>
    <lineage>
        <taxon>Bacteria</taxon>
        <taxon>Bacillati</taxon>
        <taxon>Cyanobacteriota</taxon>
        <taxon>Cyanophyceae</taxon>
        <taxon>Nostocales</taxon>
        <taxon>Scytonemataceae</taxon>
        <taxon>Brasilonema</taxon>
        <taxon>Bromeliae group (in: Brasilonema)</taxon>
    </lineage>
</organism>
<feature type="chain" id="PRO_5046718167" description="FlgD Ig-like domain-containing protein" evidence="1">
    <location>
        <begin position="26"/>
        <end position="242"/>
    </location>
</feature>
<feature type="signal peptide" evidence="1">
    <location>
        <begin position="1"/>
        <end position="25"/>
    </location>
</feature>
<evidence type="ECO:0008006" key="4">
    <source>
        <dbReference type="Google" id="ProtNLM"/>
    </source>
</evidence>
<keyword evidence="1" id="KW-0732">Signal</keyword>
<evidence type="ECO:0000313" key="3">
    <source>
        <dbReference type="Proteomes" id="UP000718564"/>
    </source>
</evidence>
<gene>
    <name evidence="2" type="ORF">DP116_26345</name>
</gene>
<comment type="caution">
    <text evidence="2">The sequence shown here is derived from an EMBL/GenBank/DDBJ whole genome shotgun (WGS) entry which is preliminary data.</text>
</comment>